<dbReference type="AlphaFoldDB" id="A0AAU9NAC8"/>
<dbReference type="InterPro" id="IPR042559">
    <property type="entry name" value="Gln-tRNA-synth_Ib_RNA-bd_N_2"/>
</dbReference>
<proteinExistence type="predicted"/>
<dbReference type="Proteomes" id="UP001157418">
    <property type="component" value="Unassembled WGS sequence"/>
</dbReference>
<comment type="caution">
    <text evidence="1">The sequence shown here is derived from an EMBL/GenBank/DDBJ whole genome shotgun (WGS) entry which is preliminary data.</text>
</comment>
<sequence>MELGFEVSLEDIENTVNVTLEEKKIGDPFAHVRKKQPWADPKIVKSLIDSKVYALLGEKTAADNEKPLKKKKEKHVKVETRCMVLVSIDLQMDIDMKVLGMKEEDKVVGGTLILRFCYRCLLVTSAERCGLILVFDVVYFSLNKGANDNDLSSASRG</sequence>
<evidence type="ECO:0000313" key="2">
    <source>
        <dbReference type="Proteomes" id="UP001157418"/>
    </source>
</evidence>
<reference evidence="1 2" key="1">
    <citation type="submission" date="2022-01" db="EMBL/GenBank/DDBJ databases">
        <authorList>
            <person name="Xiong W."/>
            <person name="Schranz E."/>
        </authorList>
    </citation>
    <scope>NUCLEOTIDE SEQUENCE [LARGE SCALE GENOMIC DNA]</scope>
</reference>
<organism evidence="1 2">
    <name type="scientific">Lactuca virosa</name>
    <dbReference type="NCBI Taxonomy" id="75947"/>
    <lineage>
        <taxon>Eukaryota</taxon>
        <taxon>Viridiplantae</taxon>
        <taxon>Streptophyta</taxon>
        <taxon>Embryophyta</taxon>
        <taxon>Tracheophyta</taxon>
        <taxon>Spermatophyta</taxon>
        <taxon>Magnoliopsida</taxon>
        <taxon>eudicotyledons</taxon>
        <taxon>Gunneridae</taxon>
        <taxon>Pentapetalae</taxon>
        <taxon>asterids</taxon>
        <taxon>campanulids</taxon>
        <taxon>Asterales</taxon>
        <taxon>Asteraceae</taxon>
        <taxon>Cichorioideae</taxon>
        <taxon>Cichorieae</taxon>
        <taxon>Lactucinae</taxon>
        <taxon>Lactuca</taxon>
    </lineage>
</organism>
<evidence type="ECO:0000313" key="1">
    <source>
        <dbReference type="EMBL" id="CAH1435777.1"/>
    </source>
</evidence>
<name>A0AAU9NAC8_9ASTR</name>
<gene>
    <name evidence="1" type="ORF">LVIROSA_LOCUS22187</name>
</gene>
<accession>A0AAU9NAC8</accession>
<dbReference type="EMBL" id="CAKMRJ010004445">
    <property type="protein sequence ID" value="CAH1435777.1"/>
    <property type="molecule type" value="Genomic_DNA"/>
</dbReference>
<keyword evidence="2" id="KW-1185">Reference proteome</keyword>
<protein>
    <submittedName>
        <fullName evidence="1">Uncharacterized protein</fullName>
    </submittedName>
</protein>
<dbReference type="Gene3D" id="1.10.10.2420">
    <property type="match status" value="1"/>
</dbReference>